<dbReference type="EMBL" id="JAYMYQ010000004">
    <property type="protein sequence ID" value="KAK7340014.1"/>
    <property type="molecule type" value="Genomic_DNA"/>
</dbReference>
<proteinExistence type="predicted"/>
<gene>
    <name evidence="1" type="ORF">VNO77_20701</name>
    <name evidence="2" type="ORF">VNO77_20706</name>
</gene>
<evidence type="ECO:0000313" key="3">
    <source>
        <dbReference type="Proteomes" id="UP001367508"/>
    </source>
</evidence>
<accession>A0AAN9QJL2</accession>
<reference evidence="1 3" key="1">
    <citation type="submission" date="2024-01" db="EMBL/GenBank/DDBJ databases">
        <title>The genomes of 5 underutilized Papilionoideae crops provide insights into root nodulation and disease resistanc.</title>
        <authorList>
            <person name="Jiang F."/>
        </authorList>
    </citation>
    <scope>NUCLEOTIDE SEQUENCE [LARGE SCALE GENOMIC DNA]</scope>
    <source>
        <strain evidence="1">LVBAO_FW01</strain>
        <tissue evidence="1">Leaves</tissue>
    </source>
</reference>
<sequence>MVGEDILLGIENVDSETVAVVEIADHVGVGAETVNVVVVENVDVVEVEDENVYAVGVEDENADVEVEDKNADVVGIGVGTGTEAVTAVLGAGADTVTVGGHHEGEIVEGSYIEDVDSAIVIEVVVAIHVGIVVVIVLTGAGTAPVGFVDDAVLVGIHNAYVIVEVRMLGVVIEIDTFVAEAELEIQT</sequence>
<evidence type="ECO:0000313" key="2">
    <source>
        <dbReference type="EMBL" id="KAK7340014.1"/>
    </source>
</evidence>
<comment type="caution">
    <text evidence="1">The sequence shown here is derived from an EMBL/GenBank/DDBJ whole genome shotgun (WGS) entry which is preliminary data.</text>
</comment>
<protein>
    <submittedName>
        <fullName evidence="1">Uncharacterized protein</fullName>
    </submittedName>
</protein>
<dbReference type="EMBL" id="JAYMYQ010000004">
    <property type="protein sequence ID" value="KAK7340010.1"/>
    <property type="molecule type" value="Genomic_DNA"/>
</dbReference>
<dbReference type="Proteomes" id="UP001367508">
    <property type="component" value="Unassembled WGS sequence"/>
</dbReference>
<name>A0AAN9QJL2_CANGL</name>
<evidence type="ECO:0000313" key="1">
    <source>
        <dbReference type="EMBL" id="KAK7340010.1"/>
    </source>
</evidence>
<organism evidence="1 3">
    <name type="scientific">Canavalia gladiata</name>
    <name type="common">Sword bean</name>
    <name type="synonym">Dolichos gladiatus</name>
    <dbReference type="NCBI Taxonomy" id="3824"/>
    <lineage>
        <taxon>Eukaryota</taxon>
        <taxon>Viridiplantae</taxon>
        <taxon>Streptophyta</taxon>
        <taxon>Embryophyta</taxon>
        <taxon>Tracheophyta</taxon>
        <taxon>Spermatophyta</taxon>
        <taxon>Magnoliopsida</taxon>
        <taxon>eudicotyledons</taxon>
        <taxon>Gunneridae</taxon>
        <taxon>Pentapetalae</taxon>
        <taxon>rosids</taxon>
        <taxon>fabids</taxon>
        <taxon>Fabales</taxon>
        <taxon>Fabaceae</taxon>
        <taxon>Papilionoideae</taxon>
        <taxon>50 kb inversion clade</taxon>
        <taxon>NPAAA clade</taxon>
        <taxon>indigoferoid/millettioid clade</taxon>
        <taxon>Phaseoleae</taxon>
        <taxon>Canavalia</taxon>
    </lineage>
</organism>
<dbReference type="AlphaFoldDB" id="A0AAN9QJL2"/>
<keyword evidence="3" id="KW-1185">Reference proteome</keyword>